<reference evidence="2 3" key="1">
    <citation type="submission" date="2019-09" db="EMBL/GenBank/DDBJ databases">
        <title>Goodfellowia gen. nov., a new genus of the Pseudonocardineae related to Actinoalloteichus, containing Goodfellowia coeruleoviolacea gen. nov., comb. nov. gen. nov., comb. nov.</title>
        <authorList>
            <person name="Labeda D."/>
        </authorList>
    </citation>
    <scope>NUCLEOTIDE SEQUENCE [LARGE SCALE GENOMIC DNA]</scope>
    <source>
        <strain evidence="2 3">AN110305</strain>
    </source>
</reference>
<name>A0A5B2WXR8_9PSEU</name>
<dbReference type="SUPFAM" id="SSF47413">
    <property type="entry name" value="lambda repressor-like DNA-binding domains"/>
    <property type="match status" value="1"/>
</dbReference>
<keyword evidence="3" id="KW-1185">Reference proteome</keyword>
<dbReference type="Gene3D" id="1.10.260.40">
    <property type="entry name" value="lambda repressor-like DNA-binding domains"/>
    <property type="match status" value="1"/>
</dbReference>
<dbReference type="EMBL" id="VUOB01000052">
    <property type="protein sequence ID" value="KAA2256351.1"/>
    <property type="molecule type" value="Genomic_DNA"/>
</dbReference>
<protein>
    <submittedName>
        <fullName evidence="2">Helix-turn-helix domain-containing protein</fullName>
    </submittedName>
</protein>
<dbReference type="Pfam" id="PF13560">
    <property type="entry name" value="HTH_31"/>
    <property type="match status" value="1"/>
</dbReference>
<dbReference type="GO" id="GO:0003677">
    <property type="term" value="F:DNA binding"/>
    <property type="evidence" value="ECO:0007669"/>
    <property type="project" value="InterPro"/>
</dbReference>
<evidence type="ECO:0000313" key="3">
    <source>
        <dbReference type="Proteomes" id="UP000323454"/>
    </source>
</evidence>
<dbReference type="Pfam" id="PF19054">
    <property type="entry name" value="DUF5753"/>
    <property type="match status" value="1"/>
</dbReference>
<gene>
    <name evidence="2" type="ORF">F0L68_26585</name>
</gene>
<sequence length="296" mass="32504">MRIVGGQRMGQARQTLERRQLGLTLRRLRVKAALPQQVAADAIGKVRSRVVALEDGTATATQEDLTRLLDCYGVTGDERETVFALGAQARTRQRKRIHTDLLPGSFQRFADLEANACTVSSFEQSIVPGVLQSPDYVRAALGEWDDVWPASSAAESEERMSFRLARQARTLGVEGPKGLHIVVAEDALRAVVGSPDVMREQLLHILRLVQERPGLVVQVLPRTATVNPARGGGLTLFDFGDRADPIGYSSVIYGPSLYFDEEPDTTVLTRLFAAASQRALAPEQSRTLTETILREI</sequence>
<reference evidence="2 3" key="2">
    <citation type="submission" date="2019-09" db="EMBL/GenBank/DDBJ databases">
        <authorList>
            <person name="Jin C."/>
        </authorList>
    </citation>
    <scope>NUCLEOTIDE SEQUENCE [LARGE SCALE GENOMIC DNA]</scope>
    <source>
        <strain evidence="2 3">AN110305</strain>
    </source>
</reference>
<dbReference type="PROSITE" id="PS50943">
    <property type="entry name" value="HTH_CROC1"/>
    <property type="match status" value="1"/>
</dbReference>
<dbReference type="InterPro" id="IPR001387">
    <property type="entry name" value="Cro/C1-type_HTH"/>
</dbReference>
<evidence type="ECO:0000259" key="1">
    <source>
        <dbReference type="PROSITE" id="PS50943"/>
    </source>
</evidence>
<dbReference type="InterPro" id="IPR043917">
    <property type="entry name" value="DUF5753"/>
</dbReference>
<dbReference type="AlphaFoldDB" id="A0A5B2WXR8"/>
<dbReference type="Proteomes" id="UP000323454">
    <property type="component" value="Unassembled WGS sequence"/>
</dbReference>
<accession>A0A5B2WXR8</accession>
<evidence type="ECO:0000313" key="2">
    <source>
        <dbReference type="EMBL" id="KAA2256351.1"/>
    </source>
</evidence>
<dbReference type="InterPro" id="IPR010982">
    <property type="entry name" value="Lambda_DNA-bd_dom_sf"/>
</dbReference>
<feature type="domain" description="HTH cro/C1-type" evidence="1">
    <location>
        <begin position="25"/>
        <end position="79"/>
    </location>
</feature>
<comment type="caution">
    <text evidence="2">The sequence shown here is derived from an EMBL/GenBank/DDBJ whole genome shotgun (WGS) entry which is preliminary data.</text>
</comment>
<proteinExistence type="predicted"/>
<dbReference type="SMART" id="SM00530">
    <property type="entry name" value="HTH_XRE"/>
    <property type="match status" value="1"/>
</dbReference>
<dbReference type="OrthoDB" id="3436020at2"/>
<organism evidence="2 3">
    <name type="scientific">Solihabitans fulvus</name>
    <dbReference type="NCBI Taxonomy" id="1892852"/>
    <lineage>
        <taxon>Bacteria</taxon>
        <taxon>Bacillati</taxon>
        <taxon>Actinomycetota</taxon>
        <taxon>Actinomycetes</taxon>
        <taxon>Pseudonocardiales</taxon>
        <taxon>Pseudonocardiaceae</taxon>
        <taxon>Solihabitans</taxon>
    </lineage>
</organism>